<dbReference type="InterPro" id="IPR026968">
    <property type="entry name" value="PcaD/CatD"/>
</dbReference>
<dbReference type="Pfam" id="PF00561">
    <property type="entry name" value="Abhydrolase_1"/>
    <property type="match status" value="1"/>
</dbReference>
<accession>A0A0S3PWD5</accession>
<keyword evidence="4" id="KW-1185">Reference proteome</keyword>
<dbReference type="KEGG" id="vgo:GJW-30_1_02631"/>
<dbReference type="NCBIfam" id="TIGR02427">
    <property type="entry name" value="protocat_pcaD"/>
    <property type="match status" value="1"/>
</dbReference>
<dbReference type="EMBL" id="AP014946">
    <property type="protein sequence ID" value="BAT60096.1"/>
    <property type="molecule type" value="Genomic_DNA"/>
</dbReference>
<dbReference type="InterPro" id="IPR029058">
    <property type="entry name" value="AB_hydrolase_fold"/>
</dbReference>
<dbReference type="PRINTS" id="PR00111">
    <property type="entry name" value="ABHYDROLASE"/>
</dbReference>
<keyword evidence="1 3" id="KW-0378">Hydrolase</keyword>
<dbReference type="EC" id="3.1.1.24" evidence="3"/>
<dbReference type="OrthoDB" id="9793083at2"/>
<gene>
    <name evidence="3" type="primary">catD_2</name>
    <name evidence="3" type="ORF">GJW-30_1_02631</name>
</gene>
<evidence type="ECO:0000313" key="4">
    <source>
        <dbReference type="Proteomes" id="UP000236884"/>
    </source>
</evidence>
<dbReference type="PANTHER" id="PTHR43798:SF31">
    <property type="entry name" value="AB HYDROLASE SUPERFAMILY PROTEIN YCLE"/>
    <property type="match status" value="1"/>
</dbReference>
<name>A0A0S3PWD5_9BRAD</name>
<sequence length="260" mass="28662">MPMITADDGARLNVKVEGPDNAPVLMLSNSLGTDLAMWDVQAPEFSRHFRLVRYDRRGHGKSDAPKGPYSMQRLGRDVIAILDALKIKKTNWCGLSMGGMVGMWLAANAPGRVDRIVLSNTACRYPNGDLWNDRIRTVSEKGTAAIVNGSMERWFTQGYRERAPDKVKPFHKQFLKTNAGGYVACCQAIRDMDQSESIRGITAPTLIIAGSQDAATTPRDAEYIQARIKGSELKMLDAAHISNVEQSEAYTATVLKHLHG</sequence>
<dbReference type="GO" id="GO:0016020">
    <property type="term" value="C:membrane"/>
    <property type="evidence" value="ECO:0007669"/>
    <property type="project" value="TreeGrafter"/>
</dbReference>
<dbReference type="Gene3D" id="3.40.50.1820">
    <property type="entry name" value="alpha/beta hydrolase"/>
    <property type="match status" value="1"/>
</dbReference>
<proteinExistence type="predicted"/>
<feature type="domain" description="AB hydrolase-1" evidence="2">
    <location>
        <begin position="23"/>
        <end position="245"/>
    </location>
</feature>
<reference evidence="3 4" key="1">
    <citation type="submission" date="2015-08" db="EMBL/GenBank/DDBJ databases">
        <title>Investigation of the bacterial diversity of lava forest soil.</title>
        <authorList>
            <person name="Lee J.S."/>
        </authorList>
    </citation>
    <scope>NUCLEOTIDE SEQUENCE [LARGE SCALE GENOMIC DNA]</scope>
    <source>
        <strain evidence="3 4">GJW-30</strain>
    </source>
</reference>
<dbReference type="InterPro" id="IPR000073">
    <property type="entry name" value="AB_hydrolase_1"/>
</dbReference>
<dbReference type="GO" id="GO:0047570">
    <property type="term" value="F:3-oxoadipate enol-lactonase activity"/>
    <property type="evidence" value="ECO:0007669"/>
    <property type="project" value="UniProtKB-EC"/>
</dbReference>
<dbReference type="Proteomes" id="UP000236884">
    <property type="component" value="Chromosome"/>
</dbReference>
<dbReference type="GO" id="GO:0042952">
    <property type="term" value="P:beta-ketoadipate pathway"/>
    <property type="evidence" value="ECO:0007669"/>
    <property type="project" value="InterPro"/>
</dbReference>
<dbReference type="PANTHER" id="PTHR43798">
    <property type="entry name" value="MONOACYLGLYCEROL LIPASE"/>
    <property type="match status" value="1"/>
</dbReference>
<protein>
    <submittedName>
        <fullName evidence="3">3-oxoadipate enol-lactonase 2</fullName>
        <ecNumber evidence="3">3.1.1.24</ecNumber>
    </submittedName>
</protein>
<evidence type="ECO:0000313" key="3">
    <source>
        <dbReference type="EMBL" id="BAT60096.1"/>
    </source>
</evidence>
<dbReference type="AlphaFoldDB" id="A0A0S3PWD5"/>
<evidence type="ECO:0000256" key="1">
    <source>
        <dbReference type="ARBA" id="ARBA00022801"/>
    </source>
</evidence>
<evidence type="ECO:0000259" key="2">
    <source>
        <dbReference type="Pfam" id="PF00561"/>
    </source>
</evidence>
<organism evidence="3 4">
    <name type="scientific">Variibacter gotjawalensis</name>
    <dbReference type="NCBI Taxonomy" id="1333996"/>
    <lineage>
        <taxon>Bacteria</taxon>
        <taxon>Pseudomonadati</taxon>
        <taxon>Pseudomonadota</taxon>
        <taxon>Alphaproteobacteria</taxon>
        <taxon>Hyphomicrobiales</taxon>
        <taxon>Nitrobacteraceae</taxon>
        <taxon>Variibacter</taxon>
    </lineage>
</organism>
<dbReference type="RefSeq" id="WP_096356025.1">
    <property type="nucleotide sequence ID" value="NZ_AP014946.1"/>
</dbReference>
<dbReference type="SUPFAM" id="SSF53474">
    <property type="entry name" value="alpha/beta-Hydrolases"/>
    <property type="match status" value="1"/>
</dbReference>
<dbReference type="InterPro" id="IPR050266">
    <property type="entry name" value="AB_hydrolase_sf"/>
</dbReference>